<feature type="domain" description="DUF6533" evidence="2">
    <location>
        <begin position="21"/>
        <end position="66"/>
    </location>
</feature>
<gene>
    <name evidence="3" type="ORF">AMATHDRAFT_62381</name>
</gene>
<evidence type="ECO:0000313" key="3">
    <source>
        <dbReference type="EMBL" id="PFH49848.1"/>
    </source>
</evidence>
<proteinExistence type="predicted"/>
<evidence type="ECO:0000256" key="1">
    <source>
        <dbReference type="SAM" id="Phobius"/>
    </source>
</evidence>
<accession>A0A2A9NIE1</accession>
<dbReference type="Pfam" id="PF20151">
    <property type="entry name" value="DUF6533"/>
    <property type="match status" value="1"/>
</dbReference>
<dbReference type="OrthoDB" id="3350812at2759"/>
<dbReference type="Proteomes" id="UP000242287">
    <property type="component" value="Unassembled WGS sequence"/>
</dbReference>
<keyword evidence="1" id="KW-1133">Transmembrane helix</keyword>
<feature type="transmembrane region" description="Helical" evidence="1">
    <location>
        <begin position="123"/>
        <end position="149"/>
    </location>
</feature>
<evidence type="ECO:0000259" key="2">
    <source>
        <dbReference type="Pfam" id="PF20151"/>
    </source>
</evidence>
<feature type="transmembrane region" description="Helical" evidence="1">
    <location>
        <begin position="20"/>
        <end position="40"/>
    </location>
</feature>
<dbReference type="InterPro" id="IPR045340">
    <property type="entry name" value="DUF6533"/>
</dbReference>
<feature type="transmembrane region" description="Helical" evidence="1">
    <location>
        <begin position="52"/>
        <end position="74"/>
    </location>
</feature>
<dbReference type="EMBL" id="KZ302018">
    <property type="protein sequence ID" value="PFH49848.1"/>
    <property type="molecule type" value="Genomic_DNA"/>
</dbReference>
<feature type="transmembrane region" description="Helical" evidence="1">
    <location>
        <begin position="86"/>
        <end position="111"/>
    </location>
</feature>
<feature type="transmembrane region" description="Helical" evidence="1">
    <location>
        <begin position="169"/>
        <end position="191"/>
    </location>
</feature>
<evidence type="ECO:0000313" key="4">
    <source>
        <dbReference type="Proteomes" id="UP000242287"/>
    </source>
</evidence>
<dbReference type="AlphaFoldDB" id="A0A2A9NIE1"/>
<protein>
    <recommendedName>
        <fullName evidence="2">DUF6533 domain-containing protein</fullName>
    </recommendedName>
</protein>
<feature type="transmembrane region" description="Helical" evidence="1">
    <location>
        <begin position="211"/>
        <end position="231"/>
    </location>
</feature>
<name>A0A2A9NIE1_9AGAR</name>
<keyword evidence="1" id="KW-0472">Membrane</keyword>
<reference evidence="3 4" key="1">
    <citation type="submission" date="2014-02" db="EMBL/GenBank/DDBJ databases">
        <title>Transposable element dynamics among asymbiotic and ectomycorrhizal Amanita fungi.</title>
        <authorList>
            <consortium name="DOE Joint Genome Institute"/>
            <person name="Hess J."/>
            <person name="Skrede I."/>
            <person name="Wolfe B."/>
            <person name="LaButti K."/>
            <person name="Ohm R.A."/>
            <person name="Grigoriev I.V."/>
            <person name="Pringle A."/>
        </authorList>
    </citation>
    <scope>NUCLEOTIDE SEQUENCE [LARGE SCALE GENOMIC DNA]</scope>
    <source>
        <strain evidence="3 4">SKay4041</strain>
    </source>
</reference>
<organism evidence="3 4">
    <name type="scientific">Amanita thiersii Skay4041</name>
    <dbReference type="NCBI Taxonomy" id="703135"/>
    <lineage>
        <taxon>Eukaryota</taxon>
        <taxon>Fungi</taxon>
        <taxon>Dikarya</taxon>
        <taxon>Basidiomycota</taxon>
        <taxon>Agaricomycotina</taxon>
        <taxon>Agaricomycetes</taxon>
        <taxon>Agaricomycetidae</taxon>
        <taxon>Agaricales</taxon>
        <taxon>Pluteineae</taxon>
        <taxon>Amanitaceae</taxon>
        <taxon>Amanita</taxon>
    </lineage>
</organism>
<sequence>MDPNEISKWTTSFQHFQISYYMDASSLAILCFDYLLTLSLEVEYVWKARCNYINVLYIIMRYLPFLSMISIIFVDTPGRTPGTCLTISFVYSFSVVFGICVSEAILTLRIWAIYSRSRTMGVILLVFFLGTSITLLVNIGIFLGTVKYIRVPLPNAPTCFVAAGSRRLIINWILLAVYDAFQCALLAYQAYKAFKFGGRSELLGAIYTNGIIYYVNLMALSITSVILILNLPPEFLRLTSGPTHVIHASLTARVVLHVRHLAAKRALTISGDSVVYPVRNDLPFMR</sequence>
<keyword evidence="4" id="KW-1185">Reference proteome</keyword>
<keyword evidence="1" id="KW-0812">Transmembrane</keyword>